<dbReference type="EMBL" id="GIFC01013729">
    <property type="protein sequence ID" value="MXU95812.1"/>
    <property type="molecule type" value="Transcribed_RNA"/>
</dbReference>
<reference evidence="2" key="1">
    <citation type="submission" date="2019-12" db="EMBL/GenBank/DDBJ databases">
        <title>An insight into the sialome of adult female Ixodes ricinus ticks feeding for 6 days.</title>
        <authorList>
            <person name="Perner J."/>
            <person name="Ribeiro J.M.C."/>
        </authorList>
    </citation>
    <scope>NUCLEOTIDE SEQUENCE</scope>
    <source>
        <strain evidence="2">Semi-engorged</strain>
        <tissue evidence="2">Salivary glands</tissue>
    </source>
</reference>
<evidence type="ECO:0000256" key="1">
    <source>
        <dbReference type="SAM" id="Phobius"/>
    </source>
</evidence>
<sequence>MILPILTLLVFLLTPFVFLVRRLPLVVGVARVAELLEVLSAFPEALFAVLAGLSLGGRAPGGPLEGRVVALPLRALPLRRRPPPPLSLDACPRCWLLLFAARRAFPIAGRVAVRGHVAARHPLGLAVLLLPVAARILLVVVLLLFLCRCPFPPPPGLLFLRAVVPLVVIARHKVVERYLLHGAPVLPRRTPAPAPL</sequence>
<organism evidence="2">
    <name type="scientific">Ixodes ricinus</name>
    <name type="common">Common tick</name>
    <name type="synonym">Acarus ricinus</name>
    <dbReference type="NCBI Taxonomy" id="34613"/>
    <lineage>
        <taxon>Eukaryota</taxon>
        <taxon>Metazoa</taxon>
        <taxon>Ecdysozoa</taxon>
        <taxon>Arthropoda</taxon>
        <taxon>Chelicerata</taxon>
        <taxon>Arachnida</taxon>
        <taxon>Acari</taxon>
        <taxon>Parasitiformes</taxon>
        <taxon>Ixodida</taxon>
        <taxon>Ixodoidea</taxon>
        <taxon>Ixodidae</taxon>
        <taxon>Ixodinae</taxon>
        <taxon>Ixodes</taxon>
    </lineage>
</organism>
<feature type="transmembrane region" description="Helical" evidence="1">
    <location>
        <begin position="123"/>
        <end position="146"/>
    </location>
</feature>
<proteinExistence type="predicted"/>
<accession>A0A6B0V1N6</accession>
<keyword evidence="1" id="KW-0812">Transmembrane</keyword>
<dbReference type="AlphaFoldDB" id="A0A6B0V1N6"/>
<keyword evidence="1" id="KW-0472">Membrane</keyword>
<feature type="transmembrane region" description="Helical" evidence="1">
    <location>
        <begin position="38"/>
        <end position="57"/>
    </location>
</feature>
<keyword evidence="1" id="KW-1133">Transmembrane helix</keyword>
<name>A0A6B0V1N6_IXORI</name>
<protein>
    <submittedName>
        <fullName evidence="2">Uncharacterized protein</fullName>
    </submittedName>
</protein>
<evidence type="ECO:0000313" key="2">
    <source>
        <dbReference type="EMBL" id="MXU95812.1"/>
    </source>
</evidence>